<keyword evidence="2" id="KW-1185">Reference proteome</keyword>
<protein>
    <submittedName>
        <fullName evidence="1">Uncharacterized protein</fullName>
    </submittedName>
</protein>
<gene>
    <name evidence="1" type="ORF">BES34_006510</name>
</gene>
<evidence type="ECO:0000313" key="2">
    <source>
        <dbReference type="Proteomes" id="UP000094669"/>
    </source>
</evidence>
<evidence type="ECO:0000313" key="1">
    <source>
        <dbReference type="EMBL" id="PNV75691.1"/>
    </source>
</evidence>
<dbReference type="Proteomes" id="UP000094669">
    <property type="component" value="Unassembled WGS sequence"/>
</dbReference>
<reference evidence="1" key="1">
    <citation type="submission" date="2018-01" db="EMBL/GenBank/DDBJ databases">
        <title>Genomic characterization of Leptospira inadai serogroup Lyme isolated from captured rat in Brazil and comparative analysis with human reference strain.</title>
        <authorList>
            <person name="Moreno L.Z."/>
            <person name="Loureiro A.P."/>
            <person name="Miraglia F."/>
            <person name="Kremer F.S."/>
            <person name="Eslabao M.R."/>
            <person name="Dellagostin O.A."/>
            <person name="Lilenbaum W."/>
            <person name="Moreno A.M."/>
        </authorList>
    </citation>
    <scope>NUCLEOTIDE SEQUENCE [LARGE SCALE GENOMIC DNA]</scope>
    <source>
        <strain evidence="1">M34/99</strain>
    </source>
</reference>
<organism evidence="1 2">
    <name type="scientific">Leptospira inadai serovar Lyme</name>
    <dbReference type="NCBI Taxonomy" id="293084"/>
    <lineage>
        <taxon>Bacteria</taxon>
        <taxon>Pseudomonadati</taxon>
        <taxon>Spirochaetota</taxon>
        <taxon>Spirochaetia</taxon>
        <taxon>Leptospirales</taxon>
        <taxon>Leptospiraceae</taxon>
        <taxon>Leptospira</taxon>
    </lineage>
</organism>
<comment type="caution">
    <text evidence="1">The sequence shown here is derived from an EMBL/GenBank/DDBJ whole genome shotgun (WGS) entry which is preliminary data.</text>
</comment>
<dbReference type="EMBL" id="MCRM02000005">
    <property type="protein sequence ID" value="PNV75691.1"/>
    <property type="molecule type" value="Genomic_DNA"/>
</dbReference>
<sequence length="60" mass="6762">MNIVSRIPLAPARQKLLLVGKAAEAGEKSTDTPESFFRTWKLRSLMFFPRSSVFSSLHLP</sequence>
<name>A0ABX4YKG5_9LEPT</name>
<proteinExistence type="predicted"/>
<accession>A0ABX4YKG5</accession>